<keyword evidence="2" id="KW-1185">Reference proteome</keyword>
<organism evidence="1 2">
    <name type="scientific">Batrachochytrium salamandrivorans</name>
    <dbReference type="NCBI Taxonomy" id="1357716"/>
    <lineage>
        <taxon>Eukaryota</taxon>
        <taxon>Fungi</taxon>
        <taxon>Fungi incertae sedis</taxon>
        <taxon>Chytridiomycota</taxon>
        <taxon>Chytridiomycota incertae sedis</taxon>
        <taxon>Chytridiomycetes</taxon>
        <taxon>Rhizophydiales</taxon>
        <taxon>Rhizophydiales incertae sedis</taxon>
        <taxon>Batrachochytrium</taxon>
    </lineage>
</organism>
<name>A0ABQ8F3I8_9FUNG</name>
<evidence type="ECO:0000313" key="1">
    <source>
        <dbReference type="EMBL" id="KAH6591533.1"/>
    </source>
</evidence>
<dbReference type="Proteomes" id="UP001648503">
    <property type="component" value="Unassembled WGS sequence"/>
</dbReference>
<feature type="non-terminal residue" evidence="1">
    <location>
        <position position="1"/>
    </location>
</feature>
<gene>
    <name evidence="1" type="ORF">BASA50_008638</name>
</gene>
<evidence type="ECO:0000313" key="2">
    <source>
        <dbReference type="Proteomes" id="UP001648503"/>
    </source>
</evidence>
<dbReference type="EMBL" id="JAFCIX010000405">
    <property type="protein sequence ID" value="KAH6591533.1"/>
    <property type="molecule type" value="Genomic_DNA"/>
</dbReference>
<reference evidence="1 2" key="1">
    <citation type="submission" date="2021-02" db="EMBL/GenBank/DDBJ databases">
        <title>Variation within the Batrachochytrium salamandrivorans European outbreak.</title>
        <authorList>
            <person name="Kelly M."/>
            <person name="Pasmans F."/>
            <person name="Shea T.P."/>
            <person name="Munoz J.F."/>
            <person name="Carranza S."/>
            <person name="Cuomo C.A."/>
            <person name="Martel A."/>
        </authorList>
    </citation>
    <scope>NUCLEOTIDE SEQUENCE [LARGE SCALE GENOMIC DNA]</scope>
    <source>
        <strain evidence="1 2">AMFP18/2</strain>
    </source>
</reference>
<proteinExistence type="predicted"/>
<comment type="caution">
    <text evidence="1">The sequence shown here is derived from an EMBL/GenBank/DDBJ whole genome shotgun (WGS) entry which is preliminary data.</text>
</comment>
<accession>A0ABQ8F3I8</accession>
<protein>
    <submittedName>
        <fullName evidence="1">Uncharacterized protein</fullName>
    </submittedName>
</protein>
<sequence length="119" mass="12814">GLGKPPGISKTFESPLTPNLISTPVELSPISCNLSDSISLGSMQSDVYPFVEVSPVSDITVPPDILSNFSLLFSKDRNHILTHGHGKLNSQTNSLSCREDYKATSKSFNFQQILTSTGS</sequence>